<reference evidence="3 4" key="1">
    <citation type="submission" date="2023-07" db="EMBL/GenBank/DDBJ databases">
        <title>Sorghum-associated microbial communities from plants grown in Nebraska, USA.</title>
        <authorList>
            <person name="Schachtman D."/>
        </authorList>
    </citation>
    <scope>NUCLEOTIDE SEQUENCE [LARGE SCALE GENOMIC DNA]</scope>
    <source>
        <strain evidence="3 4">584</strain>
    </source>
</reference>
<dbReference type="InterPro" id="IPR023393">
    <property type="entry name" value="START-like_dom_sf"/>
</dbReference>
<dbReference type="Pfam" id="PF08327">
    <property type="entry name" value="AHSA1"/>
    <property type="match status" value="1"/>
</dbReference>
<name>A0ABU1JV35_9PROT</name>
<gene>
    <name evidence="3" type="ORF">E9232_005013</name>
</gene>
<organism evidence="3 4">
    <name type="scientific">Inquilinus ginsengisoli</name>
    <dbReference type="NCBI Taxonomy" id="363840"/>
    <lineage>
        <taxon>Bacteria</taxon>
        <taxon>Pseudomonadati</taxon>
        <taxon>Pseudomonadota</taxon>
        <taxon>Alphaproteobacteria</taxon>
        <taxon>Rhodospirillales</taxon>
        <taxon>Rhodospirillaceae</taxon>
        <taxon>Inquilinus</taxon>
    </lineage>
</organism>
<proteinExistence type="inferred from homology"/>
<feature type="domain" description="Activator of Hsp90 ATPase homologue 1/2-like C-terminal" evidence="2">
    <location>
        <begin position="18"/>
        <end position="149"/>
    </location>
</feature>
<evidence type="ECO:0000313" key="4">
    <source>
        <dbReference type="Proteomes" id="UP001262410"/>
    </source>
</evidence>
<dbReference type="CDD" id="cd08900">
    <property type="entry name" value="SRPBCC_CalC_Aha1-like_7"/>
    <property type="match status" value="1"/>
</dbReference>
<sequence length="157" mass="17126">MTERSVTHSTFVLERTYNATPARVFAAWSTAEALLRWGSPGEGWQVGFDRFDFRVGGGNICRFGPAGGDVYVNDARYQDIVPGRRIVTADTMTCGDKRLFAGLATVEFHPAGAGCRLVFTEQGAFLDGHDLPENHKAGWTEMLGNLDVELRRASAAA</sequence>
<comment type="caution">
    <text evidence="3">The sequence shown here is derived from an EMBL/GenBank/DDBJ whole genome shotgun (WGS) entry which is preliminary data.</text>
</comment>
<dbReference type="Proteomes" id="UP001262410">
    <property type="component" value="Unassembled WGS sequence"/>
</dbReference>
<comment type="similarity">
    <text evidence="1">Belongs to the AHA1 family.</text>
</comment>
<dbReference type="Gene3D" id="3.30.530.20">
    <property type="match status" value="1"/>
</dbReference>
<protein>
    <submittedName>
        <fullName evidence="3">Uncharacterized protein YndB with AHSA1/START domain</fullName>
    </submittedName>
</protein>
<keyword evidence="4" id="KW-1185">Reference proteome</keyword>
<dbReference type="InterPro" id="IPR013538">
    <property type="entry name" value="ASHA1/2-like_C"/>
</dbReference>
<evidence type="ECO:0000313" key="3">
    <source>
        <dbReference type="EMBL" id="MDR6292473.1"/>
    </source>
</evidence>
<evidence type="ECO:0000256" key="1">
    <source>
        <dbReference type="ARBA" id="ARBA00006817"/>
    </source>
</evidence>
<dbReference type="EMBL" id="JAVDPW010000009">
    <property type="protein sequence ID" value="MDR6292473.1"/>
    <property type="molecule type" value="Genomic_DNA"/>
</dbReference>
<accession>A0ABU1JV35</accession>
<dbReference type="SUPFAM" id="SSF55961">
    <property type="entry name" value="Bet v1-like"/>
    <property type="match status" value="1"/>
</dbReference>
<evidence type="ECO:0000259" key="2">
    <source>
        <dbReference type="Pfam" id="PF08327"/>
    </source>
</evidence>
<dbReference type="RefSeq" id="WP_309798600.1">
    <property type="nucleotide sequence ID" value="NZ_JAVDPW010000009.1"/>
</dbReference>